<dbReference type="InterPro" id="IPR008920">
    <property type="entry name" value="TF_FadR/GntR_C"/>
</dbReference>
<dbReference type="SUPFAM" id="SSF48008">
    <property type="entry name" value="GntR ligand-binding domain-like"/>
    <property type="match status" value="1"/>
</dbReference>
<dbReference type="InterPro" id="IPR000524">
    <property type="entry name" value="Tscrpt_reg_HTH_GntR"/>
</dbReference>
<evidence type="ECO:0000313" key="7">
    <source>
        <dbReference type="Proteomes" id="UP001595997"/>
    </source>
</evidence>
<dbReference type="Gene3D" id="1.20.120.530">
    <property type="entry name" value="GntR ligand-binding domain-like"/>
    <property type="match status" value="1"/>
</dbReference>
<dbReference type="SMART" id="SM00345">
    <property type="entry name" value="HTH_GNTR"/>
    <property type="match status" value="1"/>
</dbReference>
<keyword evidence="3" id="KW-0804">Transcription</keyword>
<dbReference type="PANTHER" id="PTHR43537:SF5">
    <property type="entry name" value="UXU OPERON TRANSCRIPTIONAL REGULATOR"/>
    <property type="match status" value="1"/>
</dbReference>
<keyword evidence="1" id="KW-0805">Transcription regulation</keyword>
<accession>A0ABV9AB14</accession>
<evidence type="ECO:0000256" key="4">
    <source>
        <dbReference type="SAM" id="MobiDB-lite"/>
    </source>
</evidence>
<dbReference type="SUPFAM" id="SSF46785">
    <property type="entry name" value="Winged helix' DNA-binding domain"/>
    <property type="match status" value="1"/>
</dbReference>
<protein>
    <submittedName>
        <fullName evidence="6">FadR/GntR family transcriptional regulator</fullName>
    </submittedName>
</protein>
<dbReference type="Pfam" id="PF07729">
    <property type="entry name" value="FCD"/>
    <property type="match status" value="1"/>
</dbReference>
<keyword evidence="7" id="KW-1185">Reference proteome</keyword>
<evidence type="ECO:0000256" key="2">
    <source>
        <dbReference type="ARBA" id="ARBA00023125"/>
    </source>
</evidence>
<feature type="compositionally biased region" description="Low complexity" evidence="4">
    <location>
        <begin position="260"/>
        <end position="272"/>
    </location>
</feature>
<sequence length="284" mass="30459">MPADRDREHNGAEAGGDMSAAEVAGGVGSVVDVAISRLKKRIETGEFTPGHRLPSEAVLARELELSRPSLREAVRALAMAGVLDVRRGDGTFVTDLRPERLLSAIGSFLDLAQDTALDEMLECRKVLEPGATALAATRMDGAALDALLERIERMRTLQDPGELVREDLAFHAEIVAATGNRTLESLVSSVSNRTARARVWRALVKSDVLAWTHQQHMDIYTALRARDSLGAFAAASRHVSDVENWVRARLDAVRDGTESPGPAAPGAPQGTPHGPPDAEDSPAR</sequence>
<reference evidence="7" key="1">
    <citation type="journal article" date="2019" name="Int. J. Syst. Evol. Microbiol.">
        <title>The Global Catalogue of Microorganisms (GCM) 10K type strain sequencing project: providing services to taxonomists for standard genome sequencing and annotation.</title>
        <authorList>
            <consortium name="The Broad Institute Genomics Platform"/>
            <consortium name="The Broad Institute Genome Sequencing Center for Infectious Disease"/>
            <person name="Wu L."/>
            <person name="Ma J."/>
        </authorList>
    </citation>
    <scope>NUCLEOTIDE SEQUENCE [LARGE SCALE GENOMIC DNA]</scope>
    <source>
        <strain evidence="7">CGMCC 4.7357</strain>
    </source>
</reference>
<evidence type="ECO:0000256" key="3">
    <source>
        <dbReference type="ARBA" id="ARBA00023163"/>
    </source>
</evidence>
<proteinExistence type="predicted"/>
<dbReference type="Gene3D" id="1.10.10.10">
    <property type="entry name" value="Winged helix-like DNA-binding domain superfamily/Winged helix DNA-binding domain"/>
    <property type="match status" value="1"/>
</dbReference>
<dbReference type="Proteomes" id="UP001595997">
    <property type="component" value="Unassembled WGS sequence"/>
</dbReference>
<dbReference type="SMART" id="SM00895">
    <property type="entry name" value="FCD"/>
    <property type="match status" value="1"/>
</dbReference>
<dbReference type="PROSITE" id="PS50949">
    <property type="entry name" value="HTH_GNTR"/>
    <property type="match status" value="1"/>
</dbReference>
<evidence type="ECO:0000256" key="1">
    <source>
        <dbReference type="ARBA" id="ARBA00023015"/>
    </source>
</evidence>
<keyword evidence="2" id="KW-0238">DNA-binding</keyword>
<dbReference type="Pfam" id="PF00392">
    <property type="entry name" value="GntR"/>
    <property type="match status" value="1"/>
</dbReference>
<organism evidence="6 7">
    <name type="scientific">Streptomyces ovatisporus</name>
    <dbReference type="NCBI Taxonomy" id="1128682"/>
    <lineage>
        <taxon>Bacteria</taxon>
        <taxon>Bacillati</taxon>
        <taxon>Actinomycetota</taxon>
        <taxon>Actinomycetes</taxon>
        <taxon>Kitasatosporales</taxon>
        <taxon>Streptomycetaceae</taxon>
        <taxon>Streptomyces</taxon>
    </lineage>
</organism>
<evidence type="ECO:0000313" key="6">
    <source>
        <dbReference type="EMBL" id="MFC4496667.1"/>
    </source>
</evidence>
<dbReference type="PANTHER" id="PTHR43537">
    <property type="entry name" value="TRANSCRIPTIONAL REGULATOR, GNTR FAMILY"/>
    <property type="match status" value="1"/>
</dbReference>
<dbReference type="InterPro" id="IPR011711">
    <property type="entry name" value="GntR_C"/>
</dbReference>
<dbReference type="RefSeq" id="WP_386450896.1">
    <property type="nucleotide sequence ID" value="NZ_JBHSFH010000012.1"/>
</dbReference>
<name>A0ABV9AB14_9ACTN</name>
<dbReference type="InterPro" id="IPR036388">
    <property type="entry name" value="WH-like_DNA-bd_sf"/>
</dbReference>
<evidence type="ECO:0000259" key="5">
    <source>
        <dbReference type="PROSITE" id="PS50949"/>
    </source>
</evidence>
<dbReference type="PRINTS" id="PR00035">
    <property type="entry name" value="HTHGNTR"/>
</dbReference>
<dbReference type="EMBL" id="JBHSFH010000012">
    <property type="protein sequence ID" value="MFC4496667.1"/>
    <property type="molecule type" value="Genomic_DNA"/>
</dbReference>
<dbReference type="InterPro" id="IPR036390">
    <property type="entry name" value="WH_DNA-bd_sf"/>
</dbReference>
<comment type="caution">
    <text evidence="6">The sequence shown here is derived from an EMBL/GenBank/DDBJ whole genome shotgun (WGS) entry which is preliminary data.</text>
</comment>
<dbReference type="CDD" id="cd07377">
    <property type="entry name" value="WHTH_GntR"/>
    <property type="match status" value="1"/>
</dbReference>
<feature type="domain" description="HTH gntR-type" evidence="5">
    <location>
        <begin position="28"/>
        <end position="96"/>
    </location>
</feature>
<gene>
    <name evidence="6" type="ORF">ACFPA8_21280</name>
</gene>
<feature type="region of interest" description="Disordered" evidence="4">
    <location>
        <begin position="251"/>
        <end position="284"/>
    </location>
</feature>